<evidence type="ECO:0000256" key="1">
    <source>
        <dbReference type="SAM" id="SignalP"/>
    </source>
</evidence>
<dbReference type="InterPro" id="IPR025388">
    <property type="entry name" value="Alginate_export_dom"/>
</dbReference>
<evidence type="ECO:0000259" key="2">
    <source>
        <dbReference type="Pfam" id="PF13372"/>
    </source>
</evidence>
<feature type="chain" id="PRO_5011486532" evidence="1">
    <location>
        <begin position="20"/>
        <end position="431"/>
    </location>
</feature>
<dbReference type="SUPFAM" id="SSF56935">
    <property type="entry name" value="Porins"/>
    <property type="match status" value="1"/>
</dbReference>
<reference evidence="3 4" key="1">
    <citation type="submission" date="2016-10" db="EMBL/GenBank/DDBJ databases">
        <authorList>
            <person name="de Groot N.N."/>
        </authorList>
    </citation>
    <scope>NUCLEOTIDE SEQUENCE [LARGE SCALE GENOMIC DNA]</scope>
    <source>
        <strain evidence="3 4">TC2-24</strain>
    </source>
</reference>
<dbReference type="AlphaFoldDB" id="A0A1I0NAG4"/>
<evidence type="ECO:0000313" key="3">
    <source>
        <dbReference type="EMBL" id="SEV97899.1"/>
    </source>
</evidence>
<keyword evidence="1" id="KW-0732">Signal</keyword>
<gene>
    <name evidence="3" type="ORF">SAMN04487850_1071</name>
</gene>
<feature type="domain" description="Alginate export" evidence="2">
    <location>
        <begin position="27"/>
        <end position="362"/>
    </location>
</feature>
<organism evidence="3 4">
    <name type="scientific">Prevotella aff. ruminicola Tc2-24</name>
    <dbReference type="NCBI Taxonomy" id="81582"/>
    <lineage>
        <taxon>Bacteria</taxon>
        <taxon>Pseudomonadati</taxon>
        <taxon>Bacteroidota</taxon>
        <taxon>Bacteroidia</taxon>
        <taxon>Bacteroidales</taxon>
        <taxon>Prevotellaceae</taxon>
        <taxon>Prevotella</taxon>
    </lineage>
</organism>
<sequence>MKKMMMTLGILMSAMSTVAQEENQFTIDAQLRTRGEYNNGAGYPRSEGQSPATFINERARISMDYQRGAIELKVSAQHTGFWGLDGMNTANGRMTMNEAWAKLNIGENGYAQIGRQQLVYDDERILGSSDWNVNGNWHDALRLGYEKGANKLDMILALNQNGVRRGDYYEHVMPYKAMQGLWYHYQSPKAPLGISLLALNTGYEQGEPKHGKTKYMQTLGTDITYKPNAWDLHGSFYYQMGYNAADLKVSTCMASVKAGYQVDSKWKVSLGIDYLEGEDYVGGSTDRMGNVTLYKNYDDRTRTFNPLYGSHHLFYGFMDYFYANAFVNGFEPGLGDLQLSVDYQASKKTKMLLNYHYFTTASDCLDERELGHEIDLQFTTTLMKDVTLMGGYSVMKGSKSMDIVKGGNRGSWQDWAWISLNINPRVFFVKW</sequence>
<name>A0A1I0NAG4_9BACT</name>
<dbReference type="EMBL" id="FOIQ01000002">
    <property type="protein sequence ID" value="SEV97899.1"/>
    <property type="molecule type" value="Genomic_DNA"/>
</dbReference>
<dbReference type="Pfam" id="PF13372">
    <property type="entry name" value="Alginate_exp"/>
    <property type="match status" value="1"/>
</dbReference>
<protein>
    <submittedName>
        <fullName evidence="3">Alginate export</fullName>
    </submittedName>
</protein>
<keyword evidence="4" id="KW-1185">Reference proteome</keyword>
<dbReference type="Proteomes" id="UP000199373">
    <property type="component" value="Unassembled WGS sequence"/>
</dbReference>
<dbReference type="RefSeq" id="WP_091915177.1">
    <property type="nucleotide sequence ID" value="NZ_FOIQ01000002.1"/>
</dbReference>
<feature type="signal peptide" evidence="1">
    <location>
        <begin position="1"/>
        <end position="19"/>
    </location>
</feature>
<accession>A0A1I0NAG4</accession>
<proteinExistence type="predicted"/>
<evidence type="ECO:0000313" key="4">
    <source>
        <dbReference type="Proteomes" id="UP000199373"/>
    </source>
</evidence>